<dbReference type="PANTHER" id="PTHR33939:SF1">
    <property type="entry name" value="DUF4371 DOMAIN-CONTAINING PROTEIN"/>
    <property type="match status" value="1"/>
</dbReference>
<feature type="region of interest" description="Disordered" evidence="1">
    <location>
        <begin position="427"/>
        <end position="451"/>
    </location>
</feature>
<dbReference type="InterPro" id="IPR036397">
    <property type="entry name" value="RNaseH_sf"/>
</dbReference>
<dbReference type="GO" id="GO:0004519">
    <property type="term" value="F:endonuclease activity"/>
    <property type="evidence" value="ECO:0007669"/>
    <property type="project" value="UniProtKB-KW"/>
</dbReference>
<comment type="caution">
    <text evidence="2">The sequence shown here is derived from an EMBL/GenBank/DDBJ whole genome shotgun (WGS) entry which is preliminary data.</text>
</comment>
<evidence type="ECO:0000313" key="2">
    <source>
        <dbReference type="EMBL" id="KOB77601.1"/>
    </source>
</evidence>
<dbReference type="PANTHER" id="PTHR33939">
    <property type="entry name" value="PROTEIN CBG22215"/>
    <property type="match status" value="1"/>
</dbReference>
<accession>A0A0L7LQY3</accession>
<dbReference type="Gene3D" id="3.30.420.10">
    <property type="entry name" value="Ribonuclease H-like superfamily/Ribonuclease H"/>
    <property type="match status" value="1"/>
</dbReference>
<sequence>MAPSSKLGRGKPLKNQTKEVLQKIYRYFESEIERDPNSTVTAGQLVAHATGVSIYALRRLINEKPNVAVKSEPGTTRRRCKKNIVSNDYGAQAMRRIIHSFYTKDEEFPIMKDLYLILKGDLDYQGSLCTLRRHVTKLGFKWIEKADNNSILIEKHDVRYARIQYLTKIEGYRAQGRNIVYTGEMVIESSRTASKPKPDGSSTLLRQPAKKKVVILLAGDQNGVLKNTLFMFDGNKKDMKEETEYKREYFEQYEKWYKIFVLPNLKPSSIVVVDGASPFNNRVSNPTPHSNSRKREMMDYLTARNVPYSVDMYKSQLYQLVLMNKDKYGDYKTDAYLREHGHTVLRLPPHHPDLNPIKTILTSVSSYVGKDINFAIDSVMKIAKEKIYSLELEDWVVGFRTAEAEENNLKAIDKIIDEISEKTFMIYDDEDDDSDYEDNGSDQDSMDMDSD</sequence>
<organism evidence="2 3">
    <name type="scientific">Operophtera brumata</name>
    <name type="common">Winter moth</name>
    <name type="synonym">Phalaena brumata</name>
    <dbReference type="NCBI Taxonomy" id="104452"/>
    <lineage>
        <taxon>Eukaryota</taxon>
        <taxon>Metazoa</taxon>
        <taxon>Ecdysozoa</taxon>
        <taxon>Arthropoda</taxon>
        <taxon>Hexapoda</taxon>
        <taxon>Insecta</taxon>
        <taxon>Pterygota</taxon>
        <taxon>Neoptera</taxon>
        <taxon>Endopterygota</taxon>
        <taxon>Lepidoptera</taxon>
        <taxon>Glossata</taxon>
        <taxon>Ditrysia</taxon>
        <taxon>Geometroidea</taxon>
        <taxon>Geometridae</taxon>
        <taxon>Larentiinae</taxon>
        <taxon>Operophtera</taxon>
    </lineage>
</organism>
<keyword evidence="2" id="KW-0540">Nuclease</keyword>
<dbReference type="EMBL" id="JTDY01000346">
    <property type="protein sequence ID" value="KOB77601.1"/>
    <property type="molecule type" value="Genomic_DNA"/>
</dbReference>
<protein>
    <submittedName>
        <fullName evidence="2">Putative dde superfamily endonuclease</fullName>
    </submittedName>
</protein>
<keyword evidence="2" id="KW-0378">Hydrolase</keyword>
<dbReference type="GO" id="GO:0003676">
    <property type="term" value="F:nucleic acid binding"/>
    <property type="evidence" value="ECO:0007669"/>
    <property type="project" value="InterPro"/>
</dbReference>
<name>A0A0L7LQY3_OPEBR</name>
<keyword evidence="3" id="KW-1185">Reference proteome</keyword>
<keyword evidence="2" id="KW-0255">Endonuclease</keyword>
<evidence type="ECO:0000313" key="3">
    <source>
        <dbReference type="Proteomes" id="UP000037510"/>
    </source>
</evidence>
<proteinExistence type="predicted"/>
<evidence type="ECO:0000256" key="1">
    <source>
        <dbReference type="SAM" id="MobiDB-lite"/>
    </source>
</evidence>
<dbReference type="Proteomes" id="UP000037510">
    <property type="component" value="Unassembled WGS sequence"/>
</dbReference>
<gene>
    <name evidence="2" type="ORF">OBRU01_03828</name>
</gene>
<reference evidence="2 3" key="1">
    <citation type="journal article" date="2015" name="Genome Biol. Evol.">
        <title>The genome of winter moth (Operophtera brumata) provides a genomic perspective on sexual dimorphism and phenology.</title>
        <authorList>
            <person name="Derks M.F."/>
            <person name="Smit S."/>
            <person name="Salis L."/>
            <person name="Schijlen E."/>
            <person name="Bossers A."/>
            <person name="Mateman C."/>
            <person name="Pijl A.S."/>
            <person name="de Ridder D."/>
            <person name="Groenen M.A."/>
            <person name="Visser M.E."/>
            <person name="Megens H.J."/>
        </authorList>
    </citation>
    <scope>NUCLEOTIDE SEQUENCE [LARGE SCALE GENOMIC DNA]</scope>
    <source>
        <strain evidence="2">WM2013NL</strain>
        <tissue evidence="2">Head and thorax</tissue>
    </source>
</reference>
<dbReference type="AlphaFoldDB" id="A0A0L7LQY3"/>